<gene>
    <name evidence="3" type="ORF">U1T56_13780</name>
</gene>
<evidence type="ECO:0000259" key="1">
    <source>
        <dbReference type="Pfam" id="PF00675"/>
    </source>
</evidence>
<dbReference type="InterPro" id="IPR007863">
    <property type="entry name" value="Peptidase_M16_C"/>
</dbReference>
<evidence type="ECO:0000313" key="3">
    <source>
        <dbReference type="EMBL" id="MEK0084228.1"/>
    </source>
</evidence>
<evidence type="ECO:0000313" key="4">
    <source>
        <dbReference type="Proteomes" id="UP001375743"/>
    </source>
</evidence>
<protein>
    <submittedName>
        <fullName evidence="3">Pitrilysin family protein</fullName>
    </submittedName>
</protein>
<dbReference type="InterPro" id="IPR050361">
    <property type="entry name" value="MPP/UQCRC_Complex"/>
</dbReference>
<feature type="domain" description="Peptidase M16 N-terminal" evidence="1">
    <location>
        <begin position="33"/>
        <end position="174"/>
    </location>
</feature>
<dbReference type="SUPFAM" id="SSF63411">
    <property type="entry name" value="LuxS/MPP-like metallohydrolase"/>
    <property type="match status" value="2"/>
</dbReference>
<dbReference type="PANTHER" id="PTHR11851:SF224">
    <property type="entry name" value="PROCESSING PROTEASE"/>
    <property type="match status" value="1"/>
</dbReference>
<comment type="caution">
    <text evidence="3">The sequence shown here is derived from an EMBL/GenBank/DDBJ whole genome shotgun (WGS) entry which is preliminary data.</text>
</comment>
<dbReference type="PANTHER" id="PTHR11851">
    <property type="entry name" value="METALLOPROTEASE"/>
    <property type="match status" value="1"/>
</dbReference>
<evidence type="ECO:0000259" key="2">
    <source>
        <dbReference type="Pfam" id="PF05193"/>
    </source>
</evidence>
<dbReference type="Pfam" id="PF05193">
    <property type="entry name" value="Peptidase_M16_C"/>
    <property type="match status" value="1"/>
</dbReference>
<name>A0ABU8XUY9_9PROT</name>
<feature type="domain" description="Peptidase M16 C-terminal" evidence="2">
    <location>
        <begin position="184"/>
        <end position="358"/>
    </location>
</feature>
<dbReference type="Proteomes" id="UP001375743">
    <property type="component" value="Unassembled WGS sequence"/>
</dbReference>
<reference evidence="3 4" key="1">
    <citation type="submission" date="2024-01" db="EMBL/GenBank/DDBJ databases">
        <title>Multi-omics insights into the function and evolution of sodium benzoate biodegradation pathways in Benzoatithermus flavus gen. nov., sp. nov. from hot spring.</title>
        <authorList>
            <person name="Hu C.-J."/>
            <person name="Li W.-J."/>
        </authorList>
    </citation>
    <scope>NUCLEOTIDE SEQUENCE [LARGE SCALE GENOMIC DNA]</scope>
    <source>
        <strain evidence="3 4">SYSU G07066</strain>
    </source>
</reference>
<dbReference type="Gene3D" id="3.30.830.10">
    <property type="entry name" value="Metalloenzyme, LuxS/M16 peptidase-like"/>
    <property type="match status" value="2"/>
</dbReference>
<dbReference type="RefSeq" id="WP_418160077.1">
    <property type="nucleotide sequence ID" value="NZ_JBBLZC010000013.1"/>
</dbReference>
<dbReference type="Pfam" id="PF00675">
    <property type="entry name" value="Peptidase_M16"/>
    <property type="match status" value="1"/>
</dbReference>
<dbReference type="InterPro" id="IPR011765">
    <property type="entry name" value="Pept_M16_N"/>
</dbReference>
<accession>A0ABU8XUY9</accession>
<keyword evidence="4" id="KW-1185">Reference proteome</keyword>
<dbReference type="EMBL" id="JBBLZC010000013">
    <property type="protein sequence ID" value="MEK0084228.1"/>
    <property type="molecule type" value="Genomic_DNA"/>
</dbReference>
<sequence>MLTDLIAAADFGVPSTAAKVEPVVSATGIKAYLIHEPSIPFLSLALYFTGGGATDPRGREGLAFMTAGLLDEGAGPHDSQAFRSELEDNAIRLSFDADRDGFSGELKTLSEKREHAFELLRLAVTAPRFDPEPVERIRSQILADLRRRETDPDYLAARTWFAAAFPGHPYAHPTRGYPETVRAITAEDCRRFVASRLARDNLVVGVAGDITAEELRVLLDATFGDLPAESRRPEVPKVQPRVGSTEVVRMAIPQSVVTFGHGGIERKDPDYYAAYVANYILGGGGFSSRLIEEVREKRGLAYSVYSYLYDLDAAPLWIGGVATNNQQVRQSIELVRQELARMAKGDIGETDLRNAKTYLTGSFPLRLTSNDQIAKTLVGMLIDDLGQDYLERRNDYIAAVTLEDVCRVSRRLFSGELLVSVVGDPEGL</sequence>
<proteinExistence type="predicted"/>
<dbReference type="InterPro" id="IPR011249">
    <property type="entry name" value="Metalloenz_LuxS/M16"/>
</dbReference>
<organism evidence="3 4">
    <name type="scientific">Benzoatithermus flavus</name>
    <dbReference type="NCBI Taxonomy" id="3108223"/>
    <lineage>
        <taxon>Bacteria</taxon>
        <taxon>Pseudomonadati</taxon>
        <taxon>Pseudomonadota</taxon>
        <taxon>Alphaproteobacteria</taxon>
        <taxon>Geminicoccales</taxon>
        <taxon>Geminicoccaceae</taxon>
        <taxon>Benzoatithermus</taxon>
    </lineage>
</organism>